<reference evidence="1 2" key="1">
    <citation type="submission" date="2019-07" db="EMBL/GenBank/DDBJ databases">
        <title>Finished genome of Venturia effusa.</title>
        <authorList>
            <person name="Young C.A."/>
            <person name="Cox M.P."/>
            <person name="Ganley A.R.D."/>
            <person name="David W.J."/>
        </authorList>
    </citation>
    <scope>NUCLEOTIDE SEQUENCE [LARGE SCALE GENOMIC DNA]</scope>
    <source>
        <strain evidence="2">albino</strain>
    </source>
</reference>
<proteinExistence type="predicted"/>
<sequence>MDSEQSSGGLRWLVDCPPLGFKPVTHEFGLKLRDQAQKASQIEQFNGAAAVTLATNRSIPAQ</sequence>
<evidence type="ECO:0000313" key="1">
    <source>
        <dbReference type="EMBL" id="QDS69650.1"/>
    </source>
</evidence>
<protein>
    <submittedName>
        <fullName evidence="1">Uncharacterized protein</fullName>
    </submittedName>
</protein>
<dbReference type="EMBL" id="CP042187">
    <property type="protein sequence ID" value="QDS69650.1"/>
    <property type="molecule type" value="Genomic_DNA"/>
</dbReference>
<keyword evidence="2" id="KW-1185">Reference proteome</keyword>
<name>A0A517L1Y9_9PEZI</name>
<gene>
    <name evidence="1" type="ORF">FKW77_009263</name>
</gene>
<organism evidence="1 2">
    <name type="scientific">Venturia effusa</name>
    <dbReference type="NCBI Taxonomy" id="50376"/>
    <lineage>
        <taxon>Eukaryota</taxon>
        <taxon>Fungi</taxon>
        <taxon>Dikarya</taxon>
        <taxon>Ascomycota</taxon>
        <taxon>Pezizomycotina</taxon>
        <taxon>Dothideomycetes</taxon>
        <taxon>Pleosporomycetidae</taxon>
        <taxon>Venturiales</taxon>
        <taxon>Venturiaceae</taxon>
        <taxon>Venturia</taxon>
    </lineage>
</organism>
<dbReference type="AlphaFoldDB" id="A0A517L1Y9"/>
<dbReference type="Proteomes" id="UP000316270">
    <property type="component" value="Chromosome 3"/>
</dbReference>
<accession>A0A517L1Y9</accession>
<evidence type="ECO:0000313" key="2">
    <source>
        <dbReference type="Proteomes" id="UP000316270"/>
    </source>
</evidence>